<dbReference type="Gene3D" id="3.30.2000.30">
    <property type="match status" value="1"/>
</dbReference>
<name>A0A2S9GZP3_9BURK</name>
<dbReference type="RefSeq" id="WP_105531825.1">
    <property type="nucleotide sequence ID" value="NZ_PUGF01000009.1"/>
</dbReference>
<keyword evidence="2" id="KW-1185">Reference proteome</keyword>
<accession>A0A2S9GZP3</accession>
<evidence type="ECO:0008006" key="3">
    <source>
        <dbReference type="Google" id="ProtNLM"/>
    </source>
</evidence>
<evidence type="ECO:0000313" key="2">
    <source>
        <dbReference type="Proteomes" id="UP000237839"/>
    </source>
</evidence>
<comment type="caution">
    <text evidence="1">The sequence shown here is derived from an EMBL/GenBank/DDBJ whole genome shotgun (WGS) entry which is preliminary data.</text>
</comment>
<protein>
    <recommendedName>
        <fullName evidence="3">DUF3168 domain-containing protein</fullName>
    </recommendedName>
</protein>
<dbReference type="AlphaFoldDB" id="A0A2S9GZP3"/>
<dbReference type="EMBL" id="PUGF01000009">
    <property type="protein sequence ID" value="PRC93086.1"/>
    <property type="molecule type" value="Genomic_DNA"/>
</dbReference>
<dbReference type="InterPro" id="IPR021508">
    <property type="entry name" value="Gp17-like"/>
</dbReference>
<evidence type="ECO:0000313" key="1">
    <source>
        <dbReference type="EMBL" id="PRC93086.1"/>
    </source>
</evidence>
<dbReference type="InterPro" id="IPR053745">
    <property type="entry name" value="Viral_Tail_Comp_sf"/>
</dbReference>
<reference evidence="1 2" key="1">
    <citation type="submission" date="2018-02" db="EMBL/GenBank/DDBJ databases">
        <title>Solimicrobium silvestre gen. nov., sp. nov., isolated from alpine forest soil.</title>
        <authorList>
            <person name="Margesin R."/>
            <person name="Albuquerque L."/>
            <person name="Zhang D.-C."/>
            <person name="Froufe H.J.C."/>
            <person name="Severino R."/>
            <person name="Roxo I."/>
            <person name="Egas C."/>
            <person name="Da Costa M.S."/>
        </authorList>
    </citation>
    <scope>NUCLEOTIDE SEQUENCE [LARGE SCALE GENOMIC DNA]</scope>
    <source>
        <strain evidence="1 2">S20-91</strain>
    </source>
</reference>
<organism evidence="1 2">
    <name type="scientific">Solimicrobium silvestre</name>
    <dbReference type="NCBI Taxonomy" id="2099400"/>
    <lineage>
        <taxon>Bacteria</taxon>
        <taxon>Pseudomonadati</taxon>
        <taxon>Pseudomonadota</taxon>
        <taxon>Betaproteobacteria</taxon>
        <taxon>Burkholderiales</taxon>
        <taxon>Oxalobacteraceae</taxon>
        <taxon>Solimicrobium</taxon>
    </lineage>
</organism>
<dbReference type="OrthoDB" id="8612771at2"/>
<gene>
    <name evidence="1" type="ORF">S2091_2172</name>
</gene>
<sequence length="119" mass="13372">MSVESHITNALNPLVDQRVYPDIAPEQTKPPYITYQQVGGASVNFLNGAIPTKRNSRFQINVWAKTRDEAAKLSKRADKALRQAQELQTTVLGEAIAVIDQETKLRGTRQDFSFWVNVT</sequence>
<dbReference type="Pfam" id="PF11367">
    <property type="entry name" value="Tail_completion_gp17"/>
    <property type="match status" value="1"/>
</dbReference>
<proteinExistence type="predicted"/>
<dbReference type="Proteomes" id="UP000237839">
    <property type="component" value="Unassembled WGS sequence"/>
</dbReference>